<dbReference type="PROSITE" id="PS51257">
    <property type="entry name" value="PROKAR_LIPOPROTEIN"/>
    <property type="match status" value="1"/>
</dbReference>
<protein>
    <recommendedName>
        <fullName evidence="2">Copper-binding protein MbnP-like domain-containing protein</fullName>
    </recommendedName>
</protein>
<dbReference type="EMBL" id="PHFL01000045">
    <property type="protein sequence ID" value="RFM24154.1"/>
    <property type="molecule type" value="Genomic_DNA"/>
</dbReference>
<dbReference type="AlphaFoldDB" id="A0A395M2L0"/>
<dbReference type="InterPro" id="IPR046863">
    <property type="entry name" value="MbnP-like_dom"/>
</dbReference>
<evidence type="ECO:0000313" key="3">
    <source>
        <dbReference type="EMBL" id="RFM24154.1"/>
    </source>
</evidence>
<feature type="chain" id="PRO_5017264476" description="Copper-binding protein MbnP-like domain-containing protein" evidence="1">
    <location>
        <begin position="28"/>
        <end position="289"/>
    </location>
</feature>
<feature type="domain" description="Copper-binding protein MbnP-like" evidence="2">
    <location>
        <begin position="35"/>
        <end position="257"/>
    </location>
</feature>
<dbReference type="Pfam" id="PF20243">
    <property type="entry name" value="MbnP"/>
    <property type="match status" value="1"/>
</dbReference>
<evidence type="ECO:0000256" key="1">
    <source>
        <dbReference type="SAM" id="SignalP"/>
    </source>
</evidence>
<evidence type="ECO:0000313" key="4">
    <source>
        <dbReference type="Proteomes" id="UP000266389"/>
    </source>
</evidence>
<keyword evidence="1" id="KW-0732">Signal</keyword>
<comment type="caution">
    <text evidence="3">The sequence shown here is derived from an EMBL/GenBank/DDBJ whole genome shotgun (WGS) entry which is preliminary data.</text>
</comment>
<feature type="signal peptide" evidence="1">
    <location>
        <begin position="1"/>
        <end position="27"/>
    </location>
</feature>
<sequence length="289" mass="32135">MKFRVFLTAFISAVSAAILFSACSQSATDPAPTSANVSLRLEPVAGNQVFDTNTVIQISGRNARINQARIYISEIALIRENNEEVRFTDEPLSVRYIRGVGDTAILNITDKIILFRHDAGQREAVLGSAPTGRYKGIRFTVGLNDQVNKIDALEVARLRPNHPLARTSPPQPGNWWSWNTGYIFTRVEGFFDNSPSGAGTPNTRFFYHIGGPTGFASVITLSQPFEIRAGENNVIPIQVDYPRFFTGIDLAAAPSCMVIRDPARFPNDRRLGEQFRDNQRAANVFRFRP</sequence>
<evidence type="ECO:0000259" key="2">
    <source>
        <dbReference type="Pfam" id="PF20243"/>
    </source>
</evidence>
<name>A0A395M2L0_9BACT</name>
<accession>A0A395M2L0</accession>
<gene>
    <name evidence="3" type="ORF">D0433_06680</name>
</gene>
<reference evidence="3 4" key="1">
    <citation type="journal article" date="2011" name="ISME J.">
        <title>Community ecology of hot spring cyanobacterial mats: predominant populations and their functional potential.</title>
        <authorList>
            <person name="Klatt C.G."/>
            <person name="Wood J.M."/>
            <person name="Rusch D.B."/>
            <person name="Bateson M.M."/>
            <person name="Hamamura N."/>
            <person name="Heidelberg J.F."/>
            <person name="Grossman A.R."/>
            <person name="Bhaya D."/>
            <person name="Cohan F.M."/>
            <person name="Kuhl M."/>
            <person name="Bryant D.A."/>
            <person name="Ward D.M."/>
        </authorList>
    </citation>
    <scope>NUCLEOTIDE SEQUENCE [LARGE SCALE GENOMIC DNA]</scope>
    <source>
        <strain evidence="3">OS</strain>
    </source>
</reference>
<organism evidence="3 4">
    <name type="scientific">Candidatus Thermochlorobacter aerophilus</name>
    <dbReference type="NCBI Taxonomy" id="1868324"/>
    <lineage>
        <taxon>Bacteria</taxon>
        <taxon>Pseudomonadati</taxon>
        <taxon>Chlorobiota</taxon>
        <taxon>Chlorobiia</taxon>
        <taxon>Chlorobiales</taxon>
        <taxon>Candidatus Thermochlorobacteriaceae</taxon>
        <taxon>Candidatus Thermochlorobacter</taxon>
    </lineage>
</organism>
<dbReference type="Proteomes" id="UP000266389">
    <property type="component" value="Unassembled WGS sequence"/>
</dbReference>
<proteinExistence type="predicted"/>